<dbReference type="EMBL" id="CAJOBO010001648">
    <property type="protein sequence ID" value="CAF4398140.1"/>
    <property type="molecule type" value="Genomic_DNA"/>
</dbReference>
<reference evidence="11" key="1">
    <citation type="submission" date="2021-02" db="EMBL/GenBank/DDBJ databases">
        <authorList>
            <person name="Nowell W R."/>
        </authorList>
    </citation>
    <scope>NUCLEOTIDE SEQUENCE</scope>
</reference>
<feature type="compositionally biased region" description="Basic and acidic residues" evidence="10">
    <location>
        <begin position="541"/>
        <end position="552"/>
    </location>
</feature>
<evidence type="ECO:0000256" key="1">
    <source>
        <dbReference type="ARBA" id="ARBA00004300"/>
    </source>
</evidence>
<dbReference type="GO" id="GO:0060271">
    <property type="term" value="P:cilium assembly"/>
    <property type="evidence" value="ECO:0007669"/>
    <property type="project" value="InterPro"/>
</dbReference>
<evidence type="ECO:0000256" key="3">
    <source>
        <dbReference type="ARBA" id="ARBA00018408"/>
    </source>
</evidence>
<proteinExistence type="predicted"/>
<feature type="compositionally biased region" description="Polar residues" evidence="10">
    <location>
        <begin position="58"/>
        <end position="67"/>
    </location>
</feature>
<evidence type="ECO:0000256" key="10">
    <source>
        <dbReference type="SAM" id="MobiDB-lite"/>
    </source>
</evidence>
<name>A0A820P2B2_9BILA</name>
<comment type="subcellular location">
    <subcellularLocation>
        <location evidence="1">Cytoplasm</location>
        <location evidence="1">Cytoskeleton</location>
        <location evidence="1">Microtubule organizing center</location>
        <location evidence="1">Centrosome</location>
    </subcellularLocation>
</comment>
<comment type="caution">
    <text evidence="11">The sequence shown here is derived from an EMBL/GenBank/DDBJ whole genome shotgun (WGS) entry which is preliminary data.</text>
</comment>
<feature type="coiled-coil region" evidence="9">
    <location>
        <begin position="190"/>
        <end position="231"/>
    </location>
</feature>
<evidence type="ECO:0000256" key="6">
    <source>
        <dbReference type="ARBA" id="ARBA00023054"/>
    </source>
</evidence>
<evidence type="ECO:0000313" key="12">
    <source>
        <dbReference type="Proteomes" id="UP000663851"/>
    </source>
</evidence>
<evidence type="ECO:0000256" key="9">
    <source>
        <dbReference type="SAM" id="Coils"/>
    </source>
</evidence>
<evidence type="ECO:0000256" key="7">
    <source>
        <dbReference type="ARBA" id="ARBA00023212"/>
    </source>
</evidence>
<feature type="region of interest" description="Disordered" evidence="10">
    <location>
        <begin position="56"/>
        <end position="111"/>
    </location>
</feature>
<feature type="compositionally biased region" description="Basic and acidic residues" evidence="10">
    <location>
        <begin position="475"/>
        <end position="485"/>
    </location>
</feature>
<accession>A0A820P2B2</accession>
<keyword evidence="6 9" id="KW-0175">Coiled coil</keyword>
<dbReference type="GO" id="GO:0070507">
    <property type="term" value="P:regulation of microtubule cytoskeleton organization"/>
    <property type="evidence" value="ECO:0007669"/>
    <property type="project" value="InterPro"/>
</dbReference>
<dbReference type="PANTHER" id="PTHR14594:SF1">
    <property type="entry name" value="CENTROSOMAL PROTEIN OF 70 KDA"/>
    <property type="match status" value="1"/>
</dbReference>
<dbReference type="Proteomes" id="UP000663851">
    <property type="component" value="Unassembled WGS sequence"/>
</dbReference>
<comment type="function">
    <text evidence="8">Plays a role in the organization of both preexisting and nascent microtubules in interphase cells. During mitosis, required for the organization and orientation of the mitotic spindle.</text>
</comment>
<dbReference type="GO" id="GO:0043015">
    <property type="term" value="F:gamma-tubulin binding"/>
    <property type="evidence" value="ECO:0007669"/>
    <property type="project" value="InterPro"/>
</dbReference>
<dbReference type="GO" id="GO:0005813">
    <property type="term" value="C:centrosome"/>
    <property type="evidence" value="ECO:0007669"/>
    <property type="project" value="UniProtKB-SubCell"/>
</dbReference>
<keyword evidence="5" id="KW-0802">TPR repeat</keyword>
<evidence type="ECO:0000256" key="4">
    <source>
        <dbReference type="ARBA" id="ARBA00022490"/>
    </source>
</evidence>
<evidence type="ECO:0000313" key="11">
    <source>
        <dbReference type="EMBL" id="CAF4398140.1"/>
    </source>
</evidence>
<evidence type="ECO:0000256" key="2">
    <source>
        <dbReference type="ARBA" id="ARBA00011832"/>
    </source>
</evidence>
<dbReference type="AlphaFoldDB" id="A0A820P2B2"/>
<organism evidence="11 12">
    <name type="scientific">Rotaria socialis</name>
    <dbReference type="NCBI Taxonomy" id="392032"/>
    <lineage>
        <taxon>Eukaryota</taxon>
        <taxon>Metazoa</taxon>
        <taxon>Spiralia</taxon>
        <taxon>Gnathifera</taxon>
        <taxon>Rotifera</taxon>
        <taxon>Eurotatoria</taxon>
        <taxon>Bdelloidea</taxon>
        <taxon>Philodinida</taxon>
        <taxon>Philodinidae</taxon>
        <taxon>Rotaria</taxon>
    </lineage>
</organism>
<feature type="region of interest" description="Disordered" evidence="10">
    <location>
        <begin position="519"/>
        <end position="552"/>
    </location>
</feature>
<keyword evidence="7" id="KW-0206">Cytoskeleton</keyword>
<evidence type="ECO:0000256" key="5">
    <source>
        <dbReference type="ARBA" id="ARBA00022803"/>
    </source>
</evidence>
<protein>
    <recommendedName>
        <fullName evidence="3">Centrosomal protein of 70 kDa</fullName>
    </recommendedName>
</protein>
<feature type="region of interest" description="Disordered" evidence="10">
    <location>
        <begin position="475"/>
        <end position="505"/>
    </location>
</feature>
<evidence type="ECO:0000256" key="8">
    <source>
        <dbReference type="ARBA" id="ARBA00025273"/>
    </source>
</evidence>
<dbReference type="PANTHER" id="PTHR14594">
    <property type="entry name" value="CENTROSOMAL PROTEIN OF 70 KDA"/>
    <property type="match status" value="1"/>
</dbReference>
<sequence>MRSSEKYHQQNQLWIGASRRRLPFDSTSARMSSSTASKRAISNACRYPQSNNHHDIFLNNSSSSSITEGEGDVKTYDDTMPNNELGEPDKRKNPLTNGHHSSMNNQNSKKDIGAPMIQELIQSNMDLKKEIREIRRQIKNNNGASKQRIDRAMTKASSSNKMNTLDDDVCSFVPSERDYYDDQSTTISKLQQYKTEATVYKQQLDTCQETIAQLRKTIESMERRIEQVRIIERRQVTNASDPNENYSTNTNNNTDHRFIHELFHLCIKHAPRSSKSKTAIPSHQDMKTFIRQTFHDFITTPTPAPAPAIKIGANKNHEIGHFICKCSDRIHAEHRPTYQYCLTMIEQCQSLFDVTCFTQLPTALNELYYRHGELTNFKRSIASTLGITENSRLVSCPKLIKTLQQTLDDTKSNELVTFKKLAKINDMNEAVSKIRSYDDFVPYYHQFIEQMASLLEVSKGDEIMPAIKTLKLLAHGESDRPDSSSRRSHSLMRASSLNSHRIPLEKNLTHSKSLRILSSKSDIDESNGKQLQSFQNQNEESEQHADTDDGDS</sequence>
<comment type="subunit">
    <text evidence="2">Directly interacts with tubulin-gamma; this interaction determines centrosomal localization.</text>
</comment>
<dbReference type="InterPro" id="IPR037692">
    <property type="entry name" value="CEP70"/>
</dbReference>
<feature type="coiled-coil region" evidence="9">
    <location>
        <begin position="117"/>
        <end position="144"/>
    </location>
</feature>
<feature type="compositionally biased region" description="Polar residues" evidence="10">
    <location>
        <begin position="94"/>
        <end position="107"/>
    </location>
</feature>
<keyword evidence="4" id="KW-0963">Cytoplasm</keyword>
<gene>
    <name evidence="11" type="ORF">HFQ381_LOCUS19879</name>
</gene>